<dbReference type="OrthoDB" id="691244at2759"/>
<dbReference type="InterPro" id="IPR039933">
    <property type="entry name" value="XRI1"/>
</dbReference>
<dbReference type="AlphaFoldDB" id="A0A8J5V4Q5"/>
<keyword evidence="3" id="KW-1185">Reference proteome</keyword>
<evidence type="ECO:0000313" key="2">
    <source>
        <dbReference type="EMBL" id="KAG8059297.1"/>
    </source>
</evidence>
<protein>
    <recommendedName>
        <fullName evidence="4">Protein XRI1</fullName>
    </recommendedName>
</protein>
<gene>
    <name evidence="2" type="ORF">GUJ93_ZPchr0002g25633</name>
</gene>
<dbReference type="EMBL" id="JAAALK010000287">
    <property type="protein sequence ID" value="KAG8059297.1"/>
    <property type="molecule type" value="Genomic_DNA"/>
</dbReference>
<feature type="region of interest" description="Disordered" evidence="1">
    <location>
        <begin position="61"/>
        <end position="80"/>
    </location>
</feature>
<comment type="caution">
    <text evidence="2">The sequence shown here is derived from an EMBL/GenBank/DDBJ whole genome shotgun (WGS) entry which is preliminary data.</text>
</comment>
<proteinExistence type="predicted"/>
<evidence type="ECO:0000256" key="1">
    <source>
        <dbReference type="SAM" id="MobiDB-lite"/>
    </source>
</evidence>
<dbReference type="GO" id="GO:0007143">
    <property type="term" value="P:female meiotic nuclear division"/>
    <property type="evidence" value="ECO:0007669"/>
    <property type="project" value="InterPro"/>
</dbReference>
<dbReference type="PANTHER" id="PTHR33385">
    <property type="entry name" value="PROTEIN XRI1"/>
    <property type="match status" value="1"/>
</dbReference>
<accession>A0A8J5V4Q5</accession>
<feature type="compositionally biased region" description="Acidic residues" evidence="1">
    <location>
        <begin position="63"/>
        <end position="73"/>
    </location>
</feature>
<name>A0A8J5V4Q5_ZIZPA</name>
<reference evidence="2" key="2">
    <citation type="submission" date="2021-02" db="EMBL/GenBank/DDBJ databases">
        <authorList>
            <person name="Kimball J.A."/>
            <person name="Haas M.W."/>
            <person name="Macchietto M."/>
            <person name="Kono T."/>
            <person name="Duquette J."/>
            <person name="Shao M."/>
        </authorList>
    </citation>
    <scope>NUCLEOTIDE SEQUENCE</scope>
    <source>
        <tissue evidence="2">Fresh leaf tissue</tissue>
    </source>
</reference>
<reference evidence="2" key="1">
    <citation type="journal article" date="2021" name="bioRxiv">
        <title>Whole Genome Assembly and Annotation of Northern Wild Rice, Zizania palustris L., Supports a Whole Genome Duplication in the Zizania Genus.</title>
        <authorList>
            <person name="Haas M."/>
            <person name="Kono T."/>
            <person name="Macchietto M."/>
            <person name="Millas R."/>
            <person name="McGilp L."/>
            <person name="Shao M."/>
            <person name="Duquette J."/>
            <person name="Hirsch C.N."/>
            <person name="Kimball J."/>
        </authorList>
    </citation>
    <scope>NUCLEOTIDE SEQUENCE</scope>
    <source>
        <tissue evidence="2">Fresh leaf tissue</tissue>
    </source>
</reference>
<dbReference type="PANTHER" id="PTHR33385:SF18">
    <property type="entry name" value="XRI1-LIKE PROTEIN"/>
    <property type="match status" value="1"/>
</dbReference>
<dbReference type="GO" id="GO:0007140">
    <property type="term" value="P:male meiotic nuclear division"/>
    <property type="evidence" value="ECO:0007669"/>
    <property type="project" value="InterPro"/>
</dbReference>
<feature type="compositionally biased region" description="Low complexity" evidence="1">
    <location>
        <begin position="255"/>
        <end position="275"/>
    </location>
</feature>
<organism evidence="2 3">
    <name type="scientific">Zizania palustris</name>
    <name type="common">Northern wild rice</name>
    <dbReference type="NCBI Taxonomy" id="103762"/>
    <lineage>
        <taxon>Eukaryota</taxon>
        <taxon>Viridiplantae</taxon>
        <taxon>Streptophyta</taxon>
        <taxon>Embryophyta</taxon>
        <taxon>Tracheophyta</taxon>
        <taxon>Spermatophyta</taxon>
        <taxon>Magnoliopsida</taxon>
        <taxon>Liliopsida</taxon>
        <taxon>Poales</taxon>
        <taxon>Poaceae</taxon>
        <taxon>BOP clade</taxon>
        <taxon>Oryzoideae</taxon>
        <taxon>Oryzeae</taxon>
        <taxon>Zizaniinae</taxon>
        <taxon>Zizania</taxon>
    </lineage>
</organism>
<feature type="region of interest" description="Disordered" evidence="1">
    <location>
        <begin position="149"/>
        <end position="279"/>
    </location>
</feature>
<feature type="compositionally biased region" description="Low complexity" evidence="1">
    <location>
        <begin position="172"/>
        <end position="232"/>
    </location>
</feature>
<evidence type="ECO:0008006" key="4">
    <source>
        <dbReference type="Google" id="ProtNLM"/>
    </source>
</evidence>
<dbReference type="Proteomes" id="UP000729402">
    <property type="component" value="Unassembled WGS sequence"/>
</dbReference>
<sequence>MNMALDNWYTCYDDGHFVLPPPPPEMDWNFWELELHALVGGNVVAQDGIQEGAIPAMLGVPSPEEEEEEEESSEASSGGYYLQDAVARWGDRCKRPRRVPEAEAAPRRPGEATNEDLHCLLQRFWDSGGDGGDLFHDLNIMIPECGGSFVSGEDNASGWEREREQEQGQGGQSAAASAAAAVQQVSAEQSGGEAGPLPSSASSARAATTGQAAAPPLQPQKATSAGAAHAAAQPGRRGNNSSSCAEEAGHVVAEQQRLQPSSSSRAASASPRSSLTGKEKRDTGVLYLYPFAAVKPLGLEGGGAATLDDVNQRILKRPARPVRHPVGQFACSPAVYAHGLGLSGKAVVSLTRIRTAGRGTITIIRTRG</sequence>
<evidence type="ECO:0000313" key="3">
    <source>
        <dbReference type="Proteomes" id="UP000729402"/>
    </source>
</evidence>